<accession>A0A238UCD6</accession>
<dbReference type="SUPFAM" id="SSF48371">
    <property type="entry name" value="ARM repeat"/>
    <property type="match status" value="1"/>
</dbReference>
<gene>
    <name evidence="1" type="ORF">TJEJU_3226</name>
</gene>
<dbReference type="Proteomes" id="UP000215214">
    <property type="component" value="Chromosome TJEJU"/>
</dbReference>
<evidence type="ECO:0008006" key="3">
    <source>
        <dbReference type="Google" id="ProtNLM"/>
    </source>
</evidence>
<dbReference type="RefSeq" id="WP_095073735.1">
    <property type="nucleotide sequence ID" value="NZ_LT899436.1"/>
</dbReference>
<dbReference type="InterPro" id="IPR016024">
    <property type="entry name" value="ARM-type_fold"/>
</dbReference>
<protein>
    <recommendedName>
        <fullName evidence="3">DNA alkylation repair enzyme</fullName>
    </recommendedName>
</protein>
<dbReference type="KEGG" id="tje:TJEJU_3226"/>
<keyword evidence="2" id="KW-1185">Reference proteome</keyword>
<reference evidence="1 2" key="1">
    <citation type="submission" date="2017-07" db="EMBL/GenBank/DDBJ databases">
        <authorList>
            <person name="Sun Z.S."/>
            <person name="Albrecht U."/>
            <person name="Echele G."/>
            <person name="Lee C.C."/>
        </authorList>
    </citation>
    <scope>NUCLEOTIDE SEQUENCE [LARGE SCALE GENOMIC DNA]</scope>
    <source>
        <strain evidence="2">type strain: KCTC 22618</strain>
    </source>
</reference>
<evidence type="ECO:0000313" key="1">
    <source>
        <dbReference type="EMBL" id="SNR16877.1"/>
    </source>
</evidence>
<dbReference type="Gene3D" id="1.25.40.290">
    <property type="entry name" value="ARM repeat domains"/>
    <property type="match status" value="1"/>
</dbReference>
<name>A0A238UCD6_9FLAO</name>
<dbReference type="InterPro" id="IPR014825">
    <property type="entry name" value="DNA_alkylation"/>
</dbReference>
<dbReference type="OrthoDB" id="9797162at2"/>
<dbReference type="Pfam" id="PF08713">
    <property type="entry name" value="DNA_alkylation"/>
    <property type="match status" value="1"/>
</dbReference>
<dbReference type="EMBL" id="LT899436">
    <property type="protein sequence ID" value="SNR16877.1"/>
    <property type="molecule type" value="Genomic_DNA"/>
</dbReference>
<dbReference type="AlphaFoldDB" id="A0A238UCD6"/>
<organism evidence="1 2">
    <name type="scientific">Tenacibaculum jejuense</name>
    <dbReference type="NCBI Taxonomy" id="584609"/>
    <lineage>
        <taxon>Bacteria</taxon>
        <taxon>Pseudomonadati</taxon>
        <taxon>Bacteroidota</taxon>
        <taxon>Flavobacteriia</taxon>
        <taxon>Flavobacteriales</taxon>
        <taxon>Flavobacteriaceae</taxon>
        <taxon>Tenacibaculum</taxon>
    </lineage>
</organism>
<evidence type="ECO:0000313" key="2">
    <source>
        <dbReference type="Proteomes" id="UP000215214"/>
    </source>
</evidence>
<proteinExistence type="predicted"/>
<sequence length="269" mass="30839">MQNIPEAILNRKGARSSKDLNPEAIEYLNKGLIETKNLMEWLAVDQLTLLQLVLKSLGKKTWFLDFEQAVNNQKKPTANSNTKVIGHTFGVLTNDKNIYDILKNHTSDVVRCWSCWAESLHFDEIEELLNAMQVYAADTHFGVREVVIFATKERMIEDLDTSITILSSWTTHTDENVRRYAVESLRPVGVWTKKIATFQDNPEKGISLLNPLKSDPSKYVRDAVANWLNDASKSKPEWVLNVCKQWEKKSSSKETAYIIKRALRTINKK</sequence>